<evidence type="ECO:0000256" key="5">
    <source>
        <dbReference type="ARBA" id="ARBA00022597"/>
    </source>
</evidence>
<evidence type="ECO:0000256" key="2">
    <source>
        <dbReference type="ARBA" id="ARBA00011738"/>
    </source>
</evidence>
<evidence type="ECO:0000256" key="4">
    <source>
        <dbReference type="ARBA" id="ARBA00022475"/>
    </source>
</evidence>
<evidence type="ECO:0000256" key="10">
    <source>
        <dbReference type="ARBA" id="ARBA00037387"/>
    </source>
</evidence>
<evidence type="ECO:0000256" key="14">
    <source>
        <dbReference type="SAM" id="Phobius"/>
    </source>
</evidence>
<dbReference type="Pfam" id="PF03611">
    <property type="entry name" value="EIIC-GAT"/>
    <property type="match status" value="1"/>
</dbReference>
<feature type="transmembrane region" description="Helical" evidence="14">
    <location>
        <begin position="6"/>
        <end position="27"/>
    </location>
</feature>
<evidence type="ECO:0000256" key="8">
    <source>
        <dbReference type="ARBA" id="ARBA00022989"/>
    </source>
</evidence>
<keyword evidence="6" id="KW-0598">Phosphotransferase system</keyword>
<keyword evidence="3" id="KW-0813">Transport</keyword>
<evidence type="ECO:0000256" key="6">
    <source>
        <dbReference type="ARBA" id="ARBA00022683"/>
    </source>
</evidence>
<keyword evidence="5" id="KW-0762">Sugar transport</keyword>
<sequence>MLQFIIHDVLGTPAILVGLFSMIGLLLQKKAVSEVISGTLKTIMGFVILTSGAAIVATTGNDSNLLIVFYVQIMPDDF</sequence>
<organism evidence="15 16">
    <name type="scientific">Citrobacter portucalensis</name>
    <dbReference type="NCBI Taxonomy" id="1639133"/>
    <lineage>
        <taxon>Bacteria</taxon>
        <taxon>Pseudomonadati</taxon>
        <taxon>Pseudomonadota</taxon>
        <taxon>Gammaproteobacteria</taxon>
        <taxon>Enterobacterales</taxon>
        <taxon>Enterobacteriaceae</taxon>
        <taxon>Citrobacter</taxon>
        <taxon>Citrobacter freundii complex</taxon>
    </lineage>
</organism>
<dbReference type="GO" id="GO:0005886">
    <property type="term" value="C:plasma membrane"/>
    <property type="evidence" value="ECO:0007669"/>
    <property type="project" value="UniProtKB-SubCell"/>
</dbReference>
<name>A0A9X4GQW5_9ENTR</name>
<evidence type="ECO:0000256" key="13">
    <source>
        <dbReference type="ARBA" id="ARBA00042859"/>
    </source>
</evidence>
<keyword evidence="8 14" id="KW-1133">Transmembrane helix</keyword>
<gene>
    <name evidence="15" type="ORF">L2111_23680</name>
</gene>
<evidence type="ECO:0000256" key="3">
    <source>
        <dbReference type="ARBA" id="ARBA00022448"/>
    </source>
</evidence>
<keyword evidence="4" id="KW-1003">Cell membrane</keyword>
<reference evidence="15" key="1">
    <citation type="submission" date="2022-01" db="EMBL/GenBank/DDBJ databases">
        <title>Genetic Characterization of Carbapenem-resistant Citrobacter spp. from China: a multicenter study.</title>
        <authorList>
            <person name="Ye L."/>
        </authorList>
    </citation>
    <scope>NUCLEOTIDE SEQUENCE</scope>
    <source>
        <strain evidence="15">IR5432</strain>
    </source>
</reference>
<keyword evidence="7 14" id="KW-0812">Transmembrane</keyword>
<evidence type="ECO:0000256" key="12">
    <source>
        <dbReference type="ARBA" id="ARBA00039702"/>
    </source>
</evidence>
<dbReference type="PANTHER" id="PTHR33843:SF4">
    <property type="entry name" value="ASCORBATE-SPECIFIC PTS SYSTEM EIIC COMPONENT"/>
    <property type="match status" value="1"/>
</dbReference>
<accession>A0A9X4GQW5</accession>
<comment type="similarity">
    <text evidence="11">Belongs to the UlaA family.</text>
</comment>
<dbReference type="InterPro" id="IPR004703">
    <property type="entry name" value="PTS_sugar-sp_permease"/>
</dbReference>
<evidence type="ECO:0000256" key="9">
    <source>
        <dbReference type="ARBA" id="ARBA00023136"/>
    </source>
</evidence>
<dbReference type="InterPro" id="IPR051562">
    <property type="entry name" value="Ascorbate-PTS_EIIC"/>
</dbReference>
<dbReference type="RefSeq" id="WP_339329202.1">
    <property type="nucleotide sequence ID" value="NZ_JAKIHW010000045.1"/>
</dbReference>
<dbReference type="PANTHER" id="PTHR33843">
    <property type="entry name" value="ASCORBATE-SPECIFIC PTS SYSTEM EIIC COMPONENT"/>
    <property type="match status" value="1"/>
</dbReference>
<comment type="subcellular location">
    <subcellularLocation>
        <location evidence="1">Cell membrane</location>
        <topology evidence="1">Multi-pass membrane protein</topology>
    </subcellularLocation>
</comment>
<feature type="transmembrane region" description="Helical" evidence="14">
    <location>
        <begin position="39"/>
        <end position="60"/>
    </location>
</feature>
<dbReference type="EMBL" id="JAKIHW010000045">
    <property type="protein sequence ID" value="MDE9621053.1"/>
    <property type="molecule type" value="Genomic_DNA"/>
</dbReference>
<dbReference type="AlphaFoldDB" id="A0A9X4GQW5"/>
<protein>
    <recommendedName>
        <fullName evidence="12">Ascorbate-specific PTS system EIIC component</fullName>
    </recommendedName>
    <alternativeName>
        <fullName evidence="13">Ascorbate-specific permease IIC component UlaA</fullName>
    </alternativeName>
</protein>
<evidence type="ECO:0000256" key="11">
    <source>
        <dbReference type="ARBA" id="ARBA00038218"/>
    </source>
</evidence>
<comment type="subunit">
    <text evidence="2">Homodimer.</text>
</comment>
<comment type="function">
    <text evidence="10">The phosphoenolpyruvate-dependent sugar phosphotransferase system (sugar PTS), a major carbohydrate active transport system, catalyzes the phosphorylation of incoming sugar substrates concomitantly with their translocation across the cell membrane. The enzyme II UlaABC PTS system is involved in ascorbate transport.</text>
</comment>
<proteinExistence type="inferred from homology"/>
<dbReference type="Proteomes" id="UP001147005">
    <property type="component" value="Unassembled WGS sequence"/>
</dbReference>
<feature type="non-terminal residue" evidence="15">
    <location>
        <position position="78"/>
    </location>
</feature>
<evidence type="ECO:0000256" key="1">
    <source>
        <dbReference type="ARBA" id="ARBA00004651"/>
    </source>
</evidence>
<dbReference type="GO" id="GO:0009401">
    <property type="term" value="P:phosphoenolpyruvate-dependent sugar phosphotransferase system"/>
    <property type="evidence" value="ECO:0007669"/>
    <property type="project" value="UniProtKB-KW"/>
</dbReference>
<evidence type="ECO:0000256" key="7">
    <source>
        <dbReference type="ARBA" id="ARBA00022692"/>
    </source>
</evidence>
<evidence type="ECO:0000313" key="15">
    <source>
        <dbReference type="EMBL" id="MDE9621053.1"/>
    </source>
</evidence>
<keyword evidence="9 14" id="KW-0472">Membrane</keyword>
<comment type="caution">
    <text evidence="15">The sequence shown here is derived from an EMBL/GenBank/DDBJ whole genome shotgun (WGS) entry which is preliminary data.</text>
</comment>
<evidence type="ECO:0000313" key="16">
    <source>
        <dbReference type="Proteomes" id="UP001147005"/>
    </source>
</evidence>